<dbReference type="InterPro" id="IPR032675">
    <property type="entry name" value="LRR_dom_sf"/>
</dbReference>
<dbReference type="SUPFAM" id="SSF52058">
    <property type="entry name" value="L domain-like"/>
    <property type="match status" value="1"/>
</dbReference>
<sequence>KVFLIGDNPVVKKEFFAEEAIMCFQSNFQLQIDALPDFSSNAQTAKISFEPGKDLEIENKQSQTICQQLKFDFGYFQHMSFSTLRIENIKLTFEQLNALISSQKLNNLILVSNQLQIASLVCQKEQSTESTQVSLPPSCQYVKIVQNQVETVNVKANCVKLINCGPKCIKKISAFEVDLSFNDLSEISLENVKTDSLKLQNCCLATFPVFAKKVPQTVDVSNNCLKSLSGMQTEVKILICKFNHIKSLKHIYGRRLRVLDLEGNLVTNLKFAAEMENSLQKLNMKSNPIKNSNELCWLRNCHFLNEMHFDEIDSEFHERLQLIKTHNDGKHNSKQVATNPIQMEQFTEFRVKQDFVQVQQKCLKTSKKALKRRVKNKTLKISIMGQMTLFMQLRFLELGQE</sequence>
<proteinExistence type="predicted"/>
<protein>
    <recommendedName>
        <fullName evidence="2">Leucine rich repeats-containing protein</fullName>
    </recommendedName>
</protein>
<name>A0A146K138_9EUKA</name>
<feature type="non-terminal residue" evidence="1">
    <location>
        <position position="1"/>
    </location>
</feature>
<accession>A0A146K138</accession>
<gene>
    <name evidence="1" type="ORF">TPC1_31154</name>
</gene>
<evidence type="ECO:0000313" key="1">
    <source>
        <dbReference type="EMBL" id="JAP89351.1"/>
    </source>
</evidence>
<dbReference type="Gene3D" id="3.80.10.10">
    <property type="entry name" value="Ribonuclease Inhibitor"/>
    <property type="match status" value="1"/>
</dbReference>
<dbReference type="AlphaFoldDB" id="A0A146K138"/>
<evidence type="ECO:0008006" key="2">
    <source>
        <dbReference type="Google" id="ProtNLM"/>
    </source>
</evidence>
<dbReference type="EMBL" id="GDID01007255">
    <property type="protein sequence ID" value="JAP89351.1"/>
    <property type="molecule type" value="Transcribed_RNA"/>
</dbReference>
<reference evidence="1" key="1">
    <citation type="submission" date="2015-07" db="EMBL/GenBank/DDBJ databases">
        <title>Adaptation to a free-living lifestyle via gene acquisitions in the diplomonad Trepomonas sp. PC1.</title>
        <authorList>
            <person name="Xu F."/>
            <person name="Jerlstrom-Hultqvist J."/>
            <person name="Kolisko M."/>
            <person name="Simpson A.G.B."/>
            <person name="Roger A.J."/>
            <person name="Svard S.G."/>
            <person name="Andersson J.O."/>
        </authorList>
    </citation>
    <scope>NUCLEOTIDE SEQUENCE</scope>
    <source>
        <strain evidence="1">PC1</strain>
    </source>
</reference>
<organism evidence="1">
    <name type="scientific">Trepomonas sp. PC1</name>
    <dbReference type="NCBI Taxonomy" id="1076344"/>
    <lineage>
        <taxon>Eukaryota</taxon>
        <taxon>Metamonada</taxon>
        <taxon>Diplomonadida</taxon>
        <taxon>Hexamitidae</taxon>
        <taxon>Hexamitinae</taxon>
        <taxon>Trepomonas</taxon>
    </lineage>
</organism>